<proteinExistence type="predicted"/>
<dbReference type="PANTHER" id="PTHR48258:SF15">
    <property type="entry name" value="OS02G0543900 PROTEIN"/>
    <property type="match status" value="1"/>
</dbReference>
<dbReference type="OrthoDB" id="1709318at2759"/>
<dbReference type="PANTHER" id="PTHR48258">
    <property type="entry name" value="DUF4218 DOMAIN-CONTAINING PROTEIN-RELATED"/>
    <property type="match status" value="1"/>
</dbReference>
<evidence type="ECO:0000313" key="2">
    <source>
        <dbReference type="EMBL" id="KAA8538231.1"/>
    </source>
</evidence>
<dbReference type="AlphaFoldDB" id="A0A5J5BAJ8"/>
<evidence type="ECO:0000313" key="3">
    <source>
        <dbReference type="Proteomes" id="UP000325577"/>
    </source>
</evidence>
<accession>A0A5J5BAJ8</accession>
<reference evidence="2 3" key="1">
    <citation type="submission" date="2019-09" db="EMBL/GenBank/DDBJ databases">
        <title>A chromosome-level genome assembly of the Chinese tupelo Nyssa sinensis.</title>
        <authorList>
            <person name="Yang X."/>
            <person name="Kang M."/>
            <person name="Yang Y."/>
            <person name="Xiong H."/>
            <person name="Wang M."/>
            <person name="Zhang Z."/>
            <person name="Wang Z."/>
            <person name="Wu H."/>
            <person name="Ma T."/>
            <person name="Liu J."/>
            <person name="Xi Z."/>
        </authorList>
    </citation>
    <scope>NUCLEOTIDE SEQUENCE [LARGE SCALE GENOMIC DNA]</scope>
    <source>
        <strain evidence="2">J267</strain>
        <tissue evidence="2">Leaf</tissue>
    </source>
</reference>
<dbReference type="EMBL" id="CM018038">
    <property type="protein sequence ID" value="KAA8538231.1"/>
    <property type="molecule type" value="Genomic_DNA"/>
</dbReference>
<dbReference type="Proteomes" id="UP000325577">
    <property type="component" value="Linkage Group LG15"/>
</dbReference>
<name>A0A5J5BAJ8_9ASTE</name>
<gene>
    <name evidence="2" type="ORF">F0562_027946</name>
</gene>
<keyword evidence="3" id="KW-1185">Reference proteome</keyword>
<dbReference type="Pfam" id="PF13952">
    <property type="entry name" value="DUF4216"/>
    <property type="match status" value="1"/>
</dbReference>
<sequence length="146" mass="16948">MANNFSLMTSHGFKHIGKKIDEFGFTLVNFKHFLYKENRLGDELFILASQAQEVWYVQDLLEKDWHIIMIMTPRDVFDVLAKEHMTEPQVKPYNGQHFHDNTFTNDEDSAWVMRAVDGATVDVNIVEDDDVDTESDDDVDTESDDD</sequence>
<feature type="domain" description="DUF4216" evidence="1">
    <location>
        <begin position="15"/>
        <end position="68"/>
    </location>
</feature>
<organism evidence="2 3">
    <name type="scientific">Nyssa sinensis</name>
    <dbReference type="NCBI Taxonomy" id="561372"/>
    <lineage>
        <taxon>Eukaryota</taxon>
        <taxon>Viridiplantae</taxon>
        <taxon>Streptophyta</taxon>
        <taxon>Embryophyta</taxon>
        <taxon>Tracheophyta</taxon>
        <taxon>Spermatophyta</taxon>
        <taxon>Magnoliopsida</taxon>
        <taxon>eudicotyledons</taxon>
        <taxon>Gunneridae</taxon>
        <taxon>Pentapetalae</taxon>
        <taxon>asterids</taxon>
        <taxon>Cornales</taxon>
        <taxon>Nyssaceae</taxon>
        <taxon>Nyssa</taxon>
    </lineage>
</organism>
<protein>
    <recommendedName>
        <fullName evidence="1">DUF4216 domain-containing protein</fullName>
    </recommendedName>
</protein>
<dbReference type="InterPro" id="IPR025312">
    <property type="entry name" value="DUF4216"/>
</dbReference>
<evidence type="ECO:0000259" key="1">
    <source>
        <dbReference type="Pfam" id="PF13952"/>
    </source>
</evidence>